<dbReference type="Gene3D" id="3.90.1150.10">
    <property type="entry name" value="Aspartate Aminotransferase, domain 1"/>
    <property type="match status" value="2"/>
</dbReference>
<evidence type="ECO:0000256" key="2">
    <source>
        <dbReference type="ARBA" id="ARBA00003788"/>
    </source>
</evidence>
<evidence type="ECO:0000256" key="5">
    <source>
        <dbReference type="ARBA" id="ARBA00022898"/>
    </source>
</evidence>
<dbReference type="Gene3D" id="3.40.640.10">
    <property type="entry name" value="Type I PLP-dependent aspartate aminotransferase-like (Major domain)"/>
    <property type="match status" value="2"/>
</dbReference>
<comment type="similarity">
    <text evidence="3 8">Belongs to the GcvP family.</text>
</comment>
<keyword evidence="6 8" id="KW-0560">Oxidoreductase</keyword>
<dbReference type="InterPro" id="IPR015424">
    <property type="entry name" value="PyrdxlP-dep_Trfase"/>
</dbReference>
<comment type="catalytic activity">
    <reaction evidence="7 8">
        <text>N(6)-[(R)-lipoyl]-L-lysyl-[glycine-cleavage complex H protein] + glycine + H(+) = N(6)-[(R)-S(8)-aminomethyldihydrolipoyl]-L-lysyl-[glycine-cleavage complex H protein] + CO2</text>
        <dbReference type="Rhea" id="RHEA:24304"/>
        <dbReference type="Rhea" id="RHEA-COMP:10494"/>
        <dbReference type="Rhea" id="RHEA-COMP:10495"/>
        <dbReference type="ChEBI" id="CHEBI:15378"/>
        <dbReference type="ChEBI" id="CHEBI:16526"/>
        <dbReference type="ChEBI" id="CHEBI:57305"/>
        <dbReference type="ChEBI" id="CHEBI:83099"/>
        <dbReference type="ChEBI" id="CHEBI:83143"/>
        <dbReference type="EC" id="1.4.4.2"/>
    </reaction>
</comment>
<keyword evidence="13" id="KW-1185">Reference proteome</keyword>
<dbReference type="PANTHER" id="PTHR11773:SF1">
    <property type="entry name" value="GLYCINE DEHYDROGENASE (DECARBOXYLATING), MITOCHONDRIAL"/>
    <property type="match status" value="1"/>
</dbReference>
<dbReference type="NCBIfam" id="NF003346">
    <property type="entry name" value="PRK04366.1"/>
    <property type="match status" value="1"/>
</dbReference>
<feature type="domain" description="Glycine cleavage system P-protein N-terminal" evidence="10">
    <location>
        <begin position="70"/>
        <end position="527"/>
    </location>
</feature>
<feature type="domain" description="Glycine dehydrogenase C-terminal" evidence="11">
    <location>
        <begin position="868"/>
        <end position="989"/>
    </location>
</feature>
<organism evidence="12 13">
    <name type="scientific">Catenulispora yoronensis</name>
    <dbReference type="NCBI Taxonomy" id="450799"/>
    <lineage>
        <taxon>Bacteria</taxon>
        <taxon>Bacillati</taxon>
        <taxon>Actinomycetota</taxon>
        <taxon>Actinomycetes</taxon>
        <taxon>Catenulisporales</taxon>
        <taxon>Catenulisporaceae</taxon>
        <taxon>Catenulispora</taxon>
    </lineage>
</organism>
<dbReference type="InterPro" id="IPR015421">
    <property type="entry name" value="PyrdxlP-dep_Trfase_major"/>
</dbReference>
<accession>A0ABN2V1U7</accession>
<proteinExistence type="inferred from homology"/>
<comment type="function">
    <text evidence="2 8">The glycine cleavage system catalyzes the degradation of glycine. The P protein binds the alpha-amino group of glycine through its pyridoxal phosphate cofactor; CO(2) is released and the remaining methylamine moiety is then transferred to the lipoamide cofactor of the H protein.</text>
</comment>
<comment type="subunit">
    <text evidence="4 8">The glycine cleavage system is composed of four proteins: P, T, L and H.</text>
</comment>
<feature type="domain" description="Glycine cleavage system P-protein N-terminal" evidence="10">
    <location>
        <begin position="536"/>
        <end position="819"/>
    </location>
</feature>
<feature type="compositionally biased region" description="Low complexity" evidence="9">
    <location>
        <begin position="38"/>
        <end position="53"/>
    </location>
</feature>
<evidence type="ECO:0000256" key="7">
    <source>
        <dbReference type="ARBA" id="ARBA00049026"/>
    </source>
</evidence>
<name>A0ABN2V1U7_9ACTN</name>
<feature type="compositionally biased region" description="Low complexity" evidence="9">
    <location>
        <begin position="269"/>
        <end position="287"/>
    </location>
</feature>
<dbReference type="HAMAP" id="MF_00711">
    <property type="entry name" value="GcvP"/>
    <property type="match status" value="1"/>
</dbReference>
<evidence type="ECO:0000256" key="3">
    <source>
        <dbReference type="ARBA" id="ARBA00010756"/>
    </source>
</evidence>
<feature type="compositionally biased region" description="Low complexity" evidence="9">
    <location>
        <begin position="18"/>
        <end position="29"/>
    </location>
</feature>
<evidence type="ECO:0000256" key="8">
    <source>
        <dbReference type="HAMAP-Rule" id="MF_00711"/>
    </source>
</evidence>
<feature type="region of interest" description="Disordered" evidence="9">
    <location>
        <begin position="269"/>
        <end position="288"/>
    </location>
</feature>
<dbReference type="InterPro" id="IPR020581">
    <property type="entry name" value="GDC_P"/>
</dbReference>
<evidence type="ECO:0000256" key="9">
    <source>
        <dbReference type="SAM" id="MobiDB-lite"/>
    </source>
</evidence>
<dbReference type="CDD" id="cd00613">
    <property type="entry name" value="GDC-P"/>
    <property type="match status" value="2"/>
</dbReference>
<dbReference type="Proteomes" id="UP001500751">
    <property type="component" value="Unassembled WGS sequence"/>
</dbReference>
<dbReference type="InterPro" id="IPR003437">
    <property type="entry name" value="GcvP"/>
</dbReference>
<comment type="caution">
    <text evidence="12">The sequence shown here is derived from an EMBL/GenBank/DDBJ whole genome shotgun (WGS) entry which is preliminary data.</text>
</comment>
<dbReference type="EMBL" id="BAAAQN010000044">
    <property type="protein sequence ID" value="GAA2047872.1"/>
    <property type="molecule type" value="Genomic_DNA"/>
</dbReference>
<dbReference type="PANTHER" id="PTHR11773">
    <property type="entry name" value="GLYCINE DEHYDROGENASE, DECARBOXYLATING"/>
    <property type="match status" value="1"/>
</dbReference>
<dbReference type="InterPro" id="IPR049315">
    <property type="entry name" value="GDC-P_N"/>
</dbReference>
<evidence type="ECO:0000256" key="6">
    <source>
        <dbReference type="ARBA" id="ARBA00023002"/>
    </source>
</evidence>
<gene>
    <name evidence="12" type="primary">gcvP_2</name>
    <name evidence="8" type="synonym">gcvP</name>
    <name evidence="12" type="ORF">GCM10009839_61540</name>
</gene>
<feature type="region of interest" description="Disordered" evidence="9">
    <location>
        <begin position="1"/>
        <end position="55"/>
    </location>
</feature>
<dbReference type="InterPro" id="IPR049316">
    <property type="entry name" value="GDC-P_C"/>
</dbReference>
<dbReference type="Pfam" id="PF02347">
    <property type="entry name" value="GDC-P"/>
    <property type="match status" value="2"/>
</dbReference>
<evidence type="ECO:0000313" key="13">
    <source>
        <dbReference type="Proteomes" id="UP001500751"/>
    </source>
</evidence>
<protein>
    <recommendedName>
        <fullName evidence="8">Glycine dehydrogenase (decarboxylating)</fullName>
        <ecNumber evidence="8">1.4.4.2</ecNumber>
    </recommendedName>
    <alternativeName>
        <fullName evidence="8">Glycine cleavage system P-protein</fullName>
    </alternativeName>
    <alternativeName>
        <fullName evidence="8">Glycine decarboxylase</fullName>
    </alternativeName>
    <alternativeName>
        <fullName evidence="8">Glycine dehydrogenase (aminomethyl-transferring)</fullName>
    </alternativeName>
</protein>
<evidence type="ECO:0000256" key="1">
    <source>
        <dbReference type="ARBA" id="ARBA00001933"/>
    </source>
</evidence>
<dbReference type="NCBIfam" id="TIGR00461">
    <property type="entry name" value="gcvP"/>
    <property type="match status" value="1"/>
</dbReference>
<keyword evidence="5 8" id="KW-0663">Pyridoxal phosphate</keyword>
<comment type="cofactor">
    <cofactor evidence="1 8">
        <name>pyridoxal 5'-phosphate</name>
        <dbReference type="ChEBI" id="CHEBI:597326"/>
    </cofactor>
</comment>
<feature type="modified residue" description="N6-(pyridoxal phosphate)lysine" evidence="8">
    <location>
        <position position="792"/>
    </location>
</feature>
<dbReference type="InterPro" id="IPR015422">
    <property type="entry name" value="PyrdxlP-dep_Trfase_small"/>
</dbReference>
<evidence type="ECO:0000256" key="4">
    <source>
        <dbReference type="ARBA" id="ARBA00011690"/>
    </source>
</evidence>
<reference evidence="12 13" key="1">
    <citation type="journal article" date="2019" name="Int. J. Syst. Evol. Microbiol.">
        <title>The Global Catalogue of Microorganisms (GCM) 10K type strain sequencing project: providing services to taxonomists for standard genome sequencing and annotation.</title>
        <authorList>
            <consortium name="The Broad Institute Genomics Platform"/>
            <consortium name="The Broad Institute Genome Sequencing Center for Infectious Disease"/>
            <person name="Wu L."/>
            <person name="Ma J."/>
        </authorList>
    </citation>
    <scope>NUCLEOTIDE SEQUENCE [LARGE SCALE GENOMIC DNA]</scope>
    <source>
        <strain evidence="12 13">JCM 16014</strain>
    </source>
</reference>
<dbReference type="SUPFAM" id="SSF53383">
    <property type="entry name" value="PLP-dependent transferases"/>
    <property type="match status" value="2"/>
</dbReference>
<sequence>MVTAVLTDLHGTAGDDSAGPVPAHPAPAVSDTSATSDAPAGGSAGLGAPATPAAPRPSLVELEQASPFADRHIGPDPDAAAAMLSHLGYGSLDELTEAAVPGAIRLTERLNLPPARSEAEVLTELRDIAGRNRVFRPMIGLGYHGTFTPPVILRNVLESPAWYTAYTPYQPEISQGRLEALLNFQTVVADLAGLPVANASLLDEATAAAEAMTLARRASKSKSPRFLVDADVFPQTLAVLQTRAEPLGIELALVDLSAADSAADSVSGSAAGAASDGASDGESDGSSRVLSALPEDDFYGVLVQYPGASGQVRDLKAIADAAHARGALVAVAADILALTLLASPGEAGADIAVGSTQRFGVPLGFGGPHAGYMAVRQDLSRSLPGRLVGVSVDADGGQALRLALQTREQHIRREKATSNICTAQVLLAVIAGMYAVYHGPEGLTAIARRTHRYTAVLAAGLREAGVEVVPTAFFDTLTVRVPGRAAEVWRGALAAGVNLRLVDEDTVGVSCDETTGWADLRAVWSAFGVTGKEAAGVHELDAATDDALGAHPRATGFLTHPVFHAHRSETAMLRYLRRLADRDIALDRSMIPLGSCTMKLNATTEMEPITWPEFGAIHPFAPLDQAAGYLSLIGQLEGWLAEVTGYARVSVQPNAGSQGELAGLLAVRAYHRDHGQEQRDVCLIPSSAHGTNAASAVMAGMRVVVVASREDGSVDVADLLAKIEQHRDRLSVLMITYPSTHGVFEEEVTEICDLVHAAGGQVYVDGANLNAMVGLAKPGTFGGDVSHLNLHKTFCIPHGGGGPGVGPVAVRAHLAPYLPNHPLHPIAGPRPDGTGVGPVSAAPWGSAGILPIPWAYIRLMGAEGLRSATQHAILAANYVAKRLSEHYPVLYTGPAGLVAHECIIDLRPITKETGVTVDDVAKRLIDYGFHAPTMSFPVAGTLMIEPTESEDLAELDRFCDAMAAIKAEIDRVATGDLDPEDNPLRQAPHTAAMLAGDWKHGYDRAEAVFPAGVNPADKYWPPVRRIDGAYGDRNLVCSCPAPEAFED</sequence>
<evidence type="ECO:0000313" key="12">
    <source>
        <dbReference type="EMBL" id="GAA2047872.1"/>
    </source>
</evidence>
<dbReference type="EC" id="1.4.4.2" evidence="8"/>
<evidence type="ECO:0000259" key="10">
    <source>
        <dbReference type="Pfam" id="PF02347"/>
    </source>
</evidence>
<dbReference type="Pfam" id="PF21478">
    <property type="entry name" value="GcvP2_C"/>
    <property type="match status" value="1"/>
</dbReference>
<evidence type="ECO:0000259" key="11">
    <source>
        <dbReference type="Pfam" id="PF21478"/>
    </source>
</evidence>